<dbReference type="InterPro" id="IPR000210">
    <property type="entry name" value="BTB/POZ_dom"/>
</dbReference>
<proteinExistence type="predicted"/>
<name>A0AAD5UQS1_9APHY</name>
<accession>A0AAD5UQS1</accession>
<protein>
    <recommendedName>
        <fullName evidence="1">BTB domain-containing protein</fullName>
    </recommendedName>
</protein>
<comment type="caution">
    <text evidence="2">The sequence shown here is derived from an EMBL/GenBank/DDBJ whole genome shotgun (WGS) entry which is preliminary data.</text>
</comment>
<dbReference type="PROSITE" id="PS50097">
    <property type="entry name" value="BTB"/>
    <property type="match status" value="1"/>
</dbReference>
<evidence type="ECO:0000313" key="2">
    <source>
        <dbReference type="EMBL" id="KAJ3475222.1"/>
    </source>
</evidence>
<dbReference type="Proteomes" id="UP001212997">
    <property type="component" value="Unassembled WGS sequence"/>
</dbReference>
<dbReference type="AlphaFoldDB" id="A0AAD5UQS1"/>
<organism evidence="2 3">
    <name type="scientific">Meripilus lineatus</name>
    <dbReference type="NCBI Taxonomy" id="2056292"/>
    <lineage>
        <taxon>Eukaryota</taxon>
        <taxon>Fungi</taxon>
        <taxon>Dikarya</taxon>
        <taxon>Basidiomycota</taxon>
        <taxon>Agaricomycotina</taxon>
        <taxon>Agaricomycetes</taxon>
        <taxon>Polyporales</taxon>
        <taxon>Meripilaceae</taxon>
        <taxon>Meripilus</taxon>
    </lineage>
</organism>
<sequence>MGQNDNTGPSSILNGVHNSITQENPRQHPTYWFKDGSLLIQVQSSIYRIHGSLLDRHSPVISTLARSSNPTYDLPQVHIPEERRVSVADFEVLLEHLYHDMYVASTLMTVGQQQTSVPYVDILKDP</sequence>
<evidence type="ECO:0000259" key="1">
    <source>
        <dbReference type="PROSITE" id="PS50097"/>
    </source>
</evidence>
<gene>
    <name evidence="2" type="ORF">NLI96_g11974</name>
</gene>
<evidence type="ECO:0000313" key="3">
    <source>
        <dbReference type="Proteomes" id="UP001212997"/>
    </source>
</evidence>
<reference evidence="2" key="1">
    <citation type="submission" date="2022-07" db="EMBL/GenBank/DDBJ databases">
        <title>Genome Sequence of Physisporinus lineatus.</title>
        <authorList>
            <person name="Buettner E."/>
        </authorList>
    </citation>
    <scope>NUCLEOTIDE SEQUENCE</scope>
    <source>
        <strain evidence="2">VT162</strain>
    </source>
</reference>
<keyword evidence="3" id="KW-1185">Reference proteome</keyword>
<dbReference type="EMBL" id="JANAWD010000894">
    <property type="protein sequence ID" value="KAJ3475222.1"/>
    <property type="molecule type" value="Genomic_DNA"/>
</dbReference>
<feature type="domain" description="BTB" evidence="1">
    <location>
        <begin position="34"/>
        <end position="106"/>
    </location>
</feature>